<proteinExistence type="predicted"/>
<protein>
    <submittedName>
        <fullName evidence="1">Uncharacterized protein</fullName>
    </submittedName>
</protein>
<reference evidence="1 2" key="1">
    <citation type="submission" date="2016-10" db="EMBL/GenBank/DDBJ databases">
        <authorList>
            <person name="de Groot N.N."/>
        </authorList>
    </citation>
    <scope>NUCLEOTIDE SEQUENCE [LARGE SCALE GENOMIC DNA]</scope>
    <source>
        <strain evidence="1 2">CGMCC 4.2023</strain>
    </source>
</reference>
<organism evidence="1 2">
    <name type="scientific">Actinacidiphila yanglinensis</name>
    <dbReference type="NCBI Taxonomy" id="310779"/>
    <lineage>
        <taxon>Bacteria</taxon>
        <taxon>Bacillati</taxon>
        <taxon>Actinomycetota</taxon>
        <taxon>Actinomycetes</taxon>
        <taxon>Kitasatosporales</taxon>
        <taxon>Streptomycetaceae</taxon>
        <taxon>Actinacidiphila</taxon>
    </lineage>
</organism>
<gene>
    <name evidence="1" type="ORF">SAMN05216223_12964</name>
</gene>
<dbReference type="RefSeq" id="WP_103890722.1">
    <property type="nucleotide sequence ID" value="NZ_FNVU01000029.1"/>
</dbReference>
<evidence type="ECO:0000313" key="1">
    <source>
        <dbReference type="EMBL" id="SEG94173.1"/>
    </source>
</evidence>
<name>A0A1H6EAA6_9ACTN</name>
<dbReference type="OrthoDB" id="4229868at2"/>
<keyword evidence="2" id="KW-1185">Reference proteome</keyword>
<dbReference type="Proteomes" id="UP000236754">
    <property type="component" value="Unassembled WGS sequence"/>
</dbReference>
<accession>A0A1H6EAA6</accession>
<dbReference type="AlphaFoldDB" id="A0A1H6EAA6"/>
<dbReference type="EMBL" id="FNVU01000029">
    <property type="protein sequence ID" value="SEG94173.1"/>
    <property type="molecule type" value="Genomic_DNA"/>
</dbReference>
<evidence type="ECO:0000313" key="2">
    <source>
        <dbReference type="Proteomes" id="UP000236754"/>
    </source>
</evidence>
<sequence>MHIKDSELTTALSAQLQEDLAAAAYARLNTSLSAARMLTPLGNYLVARPAARSAARKITDATDVPLDAAMVLGITADALHVWKADPMLNQVHDHIGSVPLSRITAIRVDDGRTWQDVTITLDDGNEITLQARGAVHAIVSAYDQRGPGA</sequence>